<dbReference type="Proteomes" id="UP000031074">
    <property type="component" value="Segment"/>
</dbReference>
<evidence type="ECO:0008006" key="4">
    <source>
        <dbReference type="Google" id="ProtNLM"/>
    </source>
</evidence>
<feature type="compositionally biased region" description="Low complexity" evidence="1">
    <location>
        <begin position="50"/>
        <end position="61"/>
    </location>
</feature>
<evidence type="ECO:0000313" key="2">
    <source>
        <dbReference type="EMBL" id="AJA43405.1"/>
    </source>
</evidence>
<organism evidence="2 3">
    <name type="scientific">Mycobacterium phage Taurus</name>
    <dbReference type="NCBI Taxonomy" id="1567477"/>
    <lineage>
        <taxon>Viruses</taxon>
        <taxon>Duplodnaviria</taxon>
        <taxon>Heunggongvirae</taxon>
        <taxon>Uroviricota</taxon>
        <taxon>Caudoviricetes</taxon>
        <taxon>Microwolfvirus</taxon>
        <taxon>Microwolfvirus JHC117</taxon>
    </lineage>
</organism>
<protein>
    <recommendedName>
        <fullName evidence="4">Head-to-tail connector protein</fullName>
    </recommendedName>
</protein>
<dbReference type="InterPro" id="IPR055726">
    <property type="entry name" value="DUF7302"/>
</dbReference>
<dbReference type="EMBL" id="KP027202">
    <property type="protein sequence ID" value="AJA43405.1"/>
    <property type="molecule type" value="Genomic_DNA"/>
</dbReference>
<evidence type="ECO:0000256" key="1">
    <source>
        <dbReference type="SAM" id="MobiDB-lite"/>
    </source>
</evidence>
<proteinExistence type="predicted"/>
<feature type="region of interest" description="Disordered" evidence="1">
    <location>
        <begin position="29"/>
        <end position="61"/>
    </location>
</feature>
<dbReference type="Pfam" id="PF23976">
    <property type="entry name" value="DUF7302"/>
    <property type="match status" value="1"/>
</dbReference>
<name>A0A0A7RVU5_9CAUD</name>
<evidence type="ECO:0000313" key="3">
    <source>
        <dbReference type="Proteomes" id="UP000031074"/>
    </source>
</evidence>
<gene>
    <name evidence="2" type="primary">18</name>
    <name evidence="2" type="ORF">PBI_TAURUS_18</name>
</gene>
<accession>A0A0A7RVU5</accession>
<reference evidence="2 3" key="1">
    <citation type="submission" date="2014-10" db="EMBL/GenBank/DDBJ databases">
        <authorList>
            <person name="Gonzalez-Gomez R."/>
            <person name="Hauser D."/>
            <person name="Pope W.H."/>
            <person name="Russell D.A."/>
            <person name="Bowman C.A."/>
            <person name="Jacobs-Sera D."/>
            <person name="Hendrix R.W."/>
            <person name="Hatfull G.F."/>
        </authorList>
    </citation>
    <scope>NUCLEOTIDE SEQUENCE [LARGE SCALE GENOMIC DNA]</scope>
</reference>
<sequence length="61" mass="6834">MKIRHRANGGFATVDDETAEKLIALGIWERADAPKPASPRRSPRRRQRAAQKPAEAPNNEE</sequence>